<dbReference type="Gene3D" id="1.50.10.20">
    <property type="match status" value="1"/>
</dbReference>
<feature type="domain" description="Alpha-2-macroglobulin" evidence="5">
    <location>
        <begin position="1248"/>
        <end position="1338"/>
    </location>
</feature>
<dbReference type="Pfam" id="PF00207">
    <property type="entry name" value="A2M"/>
    <property type="match status" value="1"/>
</dbReference>
<dbReference type="SUPFAM" id="SSF48239">
    <property type="entry name" value="Terpenoid cyclases/Protein prenyltransferases"/>
    <property type="match status" value="1"/>
</dbReference>
<dbReference type="RefSeq" id="WP_089379299.1">
    <property type="nucleotide sequence ID" value="NZ_FZNX01000005.1"/>
</dbReference>
<evidence type="ECO:0000259" key="4">
    <source>
        <dbReference type="SMART" id="SM01359"/>
    </source>
</evidence>
<dbReference type="Pfam" id="PF17973">
    <property type="entry name" value="bMG10"/>
    <property type="match status" value="1"/>
</dbReference>
<comment type="similarity">
    <text evidence="1">Belongs to the protease inhibitor I39 (alpha-2-macroglobulin) family. Bacterial alpha-2-macroglobulin subfamily.</text>
</comment>
<protein>
    <submittedName>
        <fullName evidence="6">Alpha-2-macroglobulin family N-terminal region</fullName>
    </submittedName>
</protein>
<dbReference type="SMART" id="SM01359">
    <property type="entry name" value="A2M_N_2"/>
    <property type="match status" value="1"/>
</dbReference>
<evidence type="ECO:0000256" key="1">
    <source>
        <dbReference type="ARBA" id="ARBA00010556"/>
    </source>
</evidence>
<dbReference type="InterPro" id="IPR051802">
    <property type="entry name" value="YfhM-like"/>
</dbReference>
<dbReference type="EMBL" id="FZNX01000005">
    <property type="protein sequence ID" value="SNR77759.1"/>
    <property type="molecule type" value="Genomic_DNA"/>
</dbReference>
<feature type="signal peptide" evidence="3">
    <location>
        <begin position="1"/>
        <end position="20"/>
    </location>
</feature>
<evidence type="ECO:0000256" key="2">
    <source>
        <dbReference type="SAM" id="Coils"/>
    </source>
</evidence>
<feature type="chain" id="PRO_5012782776" evidence="3">
    <location>
        <begin position="21"/>
        <end position="2038"/>
    </location>
</feature>
<evidence type="ECO:0000259" key="5">
    <source>
        <dbReference type="SMART" id="SM01360"/>
    </source>
</evidence>
<keyword evidence="3" id="KW-0732">Signal</keyword>
<evidence type="ECO:0000313" key="7">
    <source>
        <dbReference type="Proteomes" id="UP000198412"/>
    </source>
</evidence>
<dbReference type="Pfam" id="PF07703">
    <property type="entry name" value="A2M_BRD"/>
    <property type="match status" value="1"/>
</dbReference>
<dbReference type="InterPro" id="IPR011625">
    <property type="entry name" value="A2M_N_BRD"/>
</dbReference>
<dbReference type="PANTHER" id="PTHR40094:SF1">
    <property type="entry name" value="UBIQUITIN DOMAIN-CONTAINING PROTEIN"/>
    <property type="match status" value="1"/>
</dbReference>
<dbReference type="InterPro" id="IPR041246">
    <property type="entry name" value="Bact_MG10"/>
</dbReference>
<dbReference type="InterPro" id="IPR008930">
    <property type="entry name" value="Terpenoid_cyclase/PrenylTrfase"/>
</dbReference>
<dbReference type="InterPro" id="IPR001599">
    <property type="entry name" value="Macroglobln_a2"/>
</dbReference>
<dbReference type="GO" id="GO:0004866">
    <property type="term" value="F:endopeptidase inhibitor activity"/>
    <property type="evidence" value="ECO:0007669"/>
    <property type="project" value="InterPro"/>
</dbReference>
<feature type="coiled-coil region" evidence="2">
    <location>
        <begin position="1631"/>
        <end position="1658"/>
    </location>
</feature>
<dbReference type="Gene3D" id="2.60.40.1930">
    <property type="match status" value="1"/>
</dbReference>
<gene>
    <name evidence="6" type="ORF">SAMN04488111_3048</name>
</gene>
<sequence>MKKVAIAIMSIFLFSNISNAQNIFNDYEKYWKEVENFEKENLPKSALKIAENIYKKAKKDNNTPQIIKTLMYQSRFALTLEEDAQLNIIDSFKSEISSSEFPTKNILESVLANLYWQYFQQNRYKYYKRTQTEAKVDTADFRIWDLETIFKEVHIHFQNSLQNGLLAQQTDLNEFNDILNIRPNSKKYRPTLFDFLNNNGLDFYKTSETAITNPNYKFEIDTNTYLSNYKAFSLLEIKSKDRFSLQLNALKIYQNLIAFHSKNKNIDALISIDLERLKFVKQHATFNEKDANFLNELKNLKNEFSNSETSTLIDFEIATIYKNQANEYRAETNTDNQFKNVEALTICENAISMFPESIGAKNCNQLKQQILSKTLNITSEKNISIQKHSKVLVKYKNIEKLYFHIFSISENDKFKFDRIYNDQEKIEFIEKLDLVSNFEQLLKTESDFQQHSTEIAIPPLKNGNYLIYASTFETSNANSIYATSAIQTTNIVLIENTLNNNYVYQVVDRNSGQPIVGAKVNIKNHNTGKYNKAINKNYITDRNGQLTFTPYSSYRNVIVSIKTKNDKASFGDYYFNEFREIQTQPDRITVKPFLFTDRSIYRPGQTVFFKGILIEKEGEESSTYSNELVSAELYNVNNEKISELELNTNEFGSVSGEFVLPNNGLLGQYSIQLNVLGLAKERFYFSVEEYKRPKFETTFKPVTATYKIDDSVTINGNAIAFAGSKITDAKVTYRVHRKVQYPKWYYWYRPYFTPSQPQEITHGETKTDAQGNFNIVFKALADKSVEKDNLPIFNYEITADVTDINGETRSATTIVKVGYHALTTEIKIDDQIYKRKKENTFSIITKNLNNETVSVKGTVKIYKLIAPENVLRKRPWNAPDYQLYSNAIFKNMFPNEAFSNEDNIVNWKKGEQVFKQDFDTFKENDITLKRTKKWESGKYIIELECKDRFGQTVTDKQIFTLFSNSDNQVSDNQLFIISTNKNSYKPNEKVVLEFGSASKDLFVTIDIEKDKKIIDTKIIHLNNEVKQLEIPVNEKDLGGFAIHYSYTNFNSFVSRTLPISVPYPIKELEIETLTFRDKLKPGQNETWSFKLKGAKGDKVAAELLASMYDASLDQFKPHDWEFNPIQYPTYYSYTNRRAQNSFGTVYFNVNNLQRPYYGQIQQHFDELNWFGFRFNNNSIRIRGMNSIKMAKTDMNGVEVLEDNLILEEESLDEVVTVANGIKKEKVQTVKVEKIDLSSVKIRKNFNETAFFYPHLKTDINGNVSFNFTVPEALTQWKLQLLGHTKELASATKTLTTITQKELMVLPNPPRFLREGDVIIFSSKISNLTDKNLNGTAQLVLTDAITGKDITSELIQTVTSTPLSNQQNFNVDSKGNTNVSWKLNIPDDVQTVQYKIVAKAGDFSDGEQNALLVLSNRMLVTETLPMWVRSNQTKTFTLDKLKNNTSTTLKNHKLTLEITSNPAWYAVQSLPYLMEYPYDCTEQTFSRYYANSLASHIVNSNPRIQEVFNQWKSSDALISNLEKNQELKSIIIQETPWLRDAQSETEQKKRIALLFDLNKMNNELQSTINKLKQAQFGNGGFPWFKGSNYPNRYITQHIASGFGHLKQLNVNQNNDASQMILKAVKFLDSEILDDYNKLLKEAKKIREKAKTTKKGLKDEAEYLAKNHLGHMQLHYLYMRSFYENIEIDKNVQTAVDYYKDQSATFWKSYNLYSKGLIVLIQHRDNNKKVANSILKSLKENSIVSEELGMYWKENTASWYWYQAQIETQALLIEAFSEIENDIATVDELKIWLLKNKQTNRWKTTKATTEAVYALLLQGSDWLAINETVDVTIGNRKIEPSKLENVKIEAGTGYFKTSWNGNEITPEMGSVTISKKEEGIAWGGLYWQYFEDLDKITNAKTPLQLTKKLFLKSNTDTGKQLSEITETSTLKVGDLITVRIELKVDRAMEFVHMKDMRASGLEPISVLSQYKWQDGLGYYESTKDASTNFFMERLPKGVYVFEYDLRVNNAGNFSNGITTIQSMYAPEFSSHSEGIRITIE</sequence>
<feature type="domain" description="Alpha-2-macroglobulin bait region" evidence="4">
    <location>
        <begin position="975"/>
        <end position="1115"/>
    </location>
</feature>
<evidence type="ECO:0000313" key="6">
    <source>
        <dbReference type="EMBL" id="SNR77759.1"/>
    </source>
</evidence>
<accession>A0A238Z489</accession>
<dbReference type="InterPro" id="IPR047565">
    <property type="entry name" value="Alpha-macroglob_thiol-ester_cl"/>
</dbReference>
<name>A0A238Z489_9FLAO</name>
<keyword evidence="2" id="KW-0175">Coiled coil</keyword>
<organism evidence="6 7">
    <name type="scientific">Lutibacter flavus</name>
    <dbReference type="NCBI Taxonomy" id="691689"/>
    <lineage>
        <taxon>Bacteria</taxon>
        <taxon>Pseudomonadati</taxon>
        <taxon>Bacteroidota</taxon>
        <taxon>Flavobacteriia</taxon>
        <taxon>Flavobacteriales</taxon>
        <taxon>Flavobacteriaceae</taxon>
        <taxon>Lutibacter</taxon>
    </lineage>
</organism>
<keyword evidence="7" id="KW-1185">Reference proteome</keyword>
<proteinExistence type="inferred from homology"/>
<dbReference type="Proteomes" id="UP000198412">
    <property type="component" value="Unassembled WGS sequence"/>
</dbReference>
<dbReference type="PANTHER" id="PTHR40094">
    <property type="entry name" value="ALPHA-2-MACROGLOBULIN HOMOLOG"/>
    <property type="match status" value="1"/>
</dbReference>
<dbReference type="OrthoDB" id="9767116at2"/>
<dbReference type="SMART" id="SM01419">
    <property type="entry name" value="Thiol-ester_cl"/>
    <property type="match status" value="1"/>
</dbReference>
<dbReference type="InterPro" id="IPR002890">
    <property type="entry name" value="MG2"/>
</dbReference>
<dbReference type="Pfam" id="PF01835">
    <property type="entry name" value="MG2"/>
    <property type="match status" value="1"/>
</dbReference>
<reference evidence="7" key="1">
    <citation type="submission" date="2017-06" db="EMBL/GenBank/DDBJ databases">
        <authorList>
            <person name="Varghese N."/>
            <person name="Submissions S."/>
        </authorList>
    </citation>
    <scope>NUCLEOTIDE SEQUENCE [LARGE SCALE GENOMIC DNA]</scope>
    <source>
        <strain evidence="7">DSM 27993</strain>
    </source>
</reference>
<evidence type="ECO:0000256" key="3">
    <source>
        <dbReference type="SAM" id="SignalP"/>
    </source>
</evidence>
<dbReference type="SMART" id="SM01360">
    <property type="entry name" value="A2M"/>
    <property type="match status" value="1"/>
</dbReference>